<dbReference type="AlphaFoldDB" id="A0A1A7C3H5"/>
<accession>A0A1A7C3H5</accession>
<dbReference type="RefSeq" id="WP_065307911.1">
    <property type="nucleotide sequence ID" value="NZ_LOCQ01000053.1"/>
</dbReference>
<dbReference type="EMBL" id="LOCQ01000053">
    <property type="protein sequence ID" value="OBV39569.1"/>
    <property type="molecule type" value="Genomic_DNA"/>
</dbReference>
<sequence>MEEKHGNTPQHPTDQGRNTRMDKTDADKATGDPYANQGGGKLASGTANSGHWANDVITPQGAPDPVEQQNMHTLGQPDSHANVKGSGQQPQSEAGKLADDRPGRNESKDIHRSINQHE</sequence>
<feature type="compositionally biased region" description="Polar residues" evidence="1">
    <location>
        <begin position="7"/>
        <end position="16"/>
    </location>
</feature>
<comment type="caution">
    <text evidence="2">The sequence shown here is derived from an EMBL/GenBank/DDBJ whole genome shotgun (WGS) entry which is preliminary data.</text>
</comment>
<gene>
    <name evidence="2" type="ORF">ASR47_1010159</name>
</gene>
<dbReference type="Proteomes" id="UP000092713">
    <property type="component" value="Unassembled WGS sequence"/>
</dbReference>
<proteinExistence type="predicted"/>
<organism evidence="2 3">
    <name type="scientific">Janthinobacterium psychrotolerans</name>
    <dbReference type="NCBI Taxonomy" id="1747903"/>
    <lineage>
        <taxon>Bacteria</taxon>
        <taxon>Pseudomonadati</taxon>
        <taxon>Pseudomonadota</taxon>
        <taxon>Betaproteobacteria</taxon>
        <taxon>Burkholderiales</taxon>
        <taxon>Oxalobacteraceae</taxon>
        <taxon>Janthinobacterium</taxon>
    </lineage>
</organism>
<feature type="region of interest" description="Disordered" evidence="1">
    <location>
        <begin position="1"/>
        <end position="118"/>
    </location>
</feature>
<evidence type="ECO:0000313" key="3">
    <source>
        <dbReference type="Proteomes" id="UP000092713"/>
    </source>
</evidence>
<dbReference type="STRING" id="1747903.ASR47_1010159"/>
<dbReference type="PATRIC" id="fig|1747903.4.peg.3170"/>
<feature type="compositionally biased region" description="Basic and acidic residues" evidence="1">
    <location>
        <begin position="17"/>
        <end position="30"/>
    </location>
</feature>
<evidence type="ECO:0000256" key="1">
    <source>
        <dbReference type="SAM" id="MobiDB-lite"/>
    </source>
</evidence>
<name>A0A1A7C3H5_9BURK</name>
<protein>
    <submittedName>
        <fullName evidence="2">Uncharacterized protein</fullName>
    </submittedName>
</protein>
<dbReference type="OrthoDB" id="8703359at2"/>
<evidence type="ECO:0000313" key="2">
    <source>
        <dbReference type="EMBL" id="OBV39569.1"/>
    </source>
</evidence>
<keyword evidence="3" id="KW-1185">Reference proteome</keyword>
<reference evidence="2 3" key="1">
    <citation type="submission" date="2016-04" db="EMBL/GenBank/DDBJ databases">
        <title>Draft genome sequence of Janthinobacterium psychrotolerans sp. nov., isolated from freshwater sediments in Denmark.</title>
        <authorList>
            <person name="Gong X."/>
            <person name="Skrivergaard S."/>
            <person name="Korsgaard B.S."/>
            <person name="Schreiber L."/>
            <person name="Marshall I.P."/>
            <person name="Finster K."/>
            <person name="Schramm A."/>
        </authorList>
    </citation>
    <scope>NUCLEOTIDE SEQUENCE [LARGE SCALE GENOMIC DNA]</scope>
    <source>
        <strain evidence="2 3">S3-2</strain>
    </source>
</reference>
<feature type="compositionally biased region" description="Basic and acidic residues" evidence="1">
    <location>
        <begin position="96"/>
        <end position="118"/>
    </location>
</feature>